<name>A0A0E9PX36_ANGAN</name>
<reference evidence="1" key="1">
    <citation type="submission" date="2014-11" db="EMBL/GenBank/DDBJ databases">
        <authorList>
            <person name="Amaro Gonzalez C."/>
        </authorList>
    </citation>
    <scope>NUCLEOTIDE SEQUENCE</scope>
</reference>
<evidence type="ECO:0000313" key="1">
    <source>
        <dbReference type="EMBL" id="JAH09186.1"/>
    </source>
</evidence>
<protein>
    <submittedName>
        <fullName evidence="1">Uncharacterized protein</fullName>
    </submittedName>
</protein>
<reference evidence="1" key="2">
    <citation type="journal article" date="2015" name="Fish Shellfish Immunol.">
        <title>Early steps in the European eel (Anguilla anguilla)-Vibrio vulnificus interaction in the gills: Role of the RtxA13 toxin.</title>
        <authorList>
            <person name="Callol A."/>
            <person name="Pajuelo D."/>
            <person name="Ebbesson L."/>
            <person name="Teles M."/>
            <person name="MacKenzie S."/>
            <person name="Amaro C."/>
        </authorList>
    </citation>
    <scope>NUCLEOTIDE SEQUENCE</scope>
</reference>
<organism evidence="1">
    <name type="scientific">Anguilla anguilla</name>
    <name type="common">European freshwater eel</name>
    <name type="synonym">Muraena anguilla</name>
    <dbReference type="NCBI Taxonomy" id="7936"/>
    <lineage>
        <taxon>Eukaryota</taxon>
        <taxon>Metazoa</taxon>
        <taxon>Chordata</taxon>
        <taxon>Craniata</taxon>
        <taxon>Vertebrata</taxon>
        <taxon>Euteleostomi</taxon>
        <taxon>Actinopterygii</taxon>
        <taxon>Neopterygii</taxon>
        <taxon>Teleostei</taxon>
        <taxon>Anguilliformes</taxon>
        <taxon>Anguillidae</taxon>
        <taxon>Anguilla</taxon>
    </lineage>
</organism>
<dbReference type="EMBL" id="GBXM01099391">
    <property type="protein sequence ID" value="JAH09186.1"/>
    <property type="molecule type" value="Transcribed_RNA"/>
</dbReference>
<sequence length="15" mass="1667">MSHCHSLVVGTNLRL</sequence>
<accession>A0A0E9PX36</accession>
<proteinExistence type="predicted"/>